<feature type="transmembrane region" description="Helical" evidence="9">
    <location>
        <begin position="12"/>
        <end position="33"/>
    </location>
</feature>
<dbReference type="RefSeq" id="XP_024720698.1">
    <property type="nucleotide sequence ID" value="XM_024869225.1"/>
</dbReference>
<comment type="subcellular location">
    <subcellularLocation>
        <location evidence="1">Membrane</location>
        <topology evidence="1">Multi-pass membrane protein</topology>
    </subcellularLocation>
</comment>
<dbReference type="Pfam" id="PF01545">
    <property type="entry name" value="Cation_efflux"/>
    <property type="match status" value="1"/>
</dbReference>
<feature type="region of interest" description="Disordered" evidence="8">
    <location>
        <begin position="407"/>
        <end position="427"/>
    </location>
</feature>
<gene>
    <name evidence="12" type="ORF">M430DRAFT_66400</name>
</gene>
<keyword evidence="3" id="KW-0813">Transport</keyword>
<name>A0A2T3B1B1_AMORE</name>
<feature type="domain" description="Cation efflux protein cytoplasmic" evidence="11">
    <location>
        <begin position="326"/>
        <end position="397"/>
    </location>
</feature>
<evidence type="ECO:0000256" key="3">
    <source>
        <dbReference type="ARBA" id="ARBA00022448"/>
    </source>
</evidence>
<evidence type="ECO:0000256" key="1">
    <source>
        <dbReference type="ARBA" id="ARBA00004141"/>
    </source>
</evidence>
<feature type="region of interest" description="Disordered" evidence="8">
    <location>
        <begin position="140"/>
        <end position="205"/>
    </location>
</feature>
<feature type="transmembrane region" description="Helical" evidence="9">
    <location>
        <begin position="110"/>
        <end position="131"/>
    </location>
</feature>
<dbReference type="PANTHER" id="PTHR45820">
    <property type="entry name" value="FI23527P1"/>
    <property type="match status" value="1"/>
</dbReference>
<dbReference type="InterPro" id="IPR027470">
    <property type="entry name" value="Cation_efflux_CTD"/>
</dbReference>
<dbReference type="PANTHER" id="PTHR45820:SF4">
    <property type="entry name" value="ZINC TRANSPORTER 63C, ISOFORM F"/>
    <property type="match status" value="1"/>
</dbReference>
<dbReference type="InParanoid" id="A0A2T3B1B1"/>
<organism evidence="12 13">
    <name type="scientific">Amorphotheca resinae ATCC 22711</name>
    <dbReference type="NCBI Taxonomy" id="857342"/>
    <lineage>
        <taxon>Eukaryota</taxon>
        <taxon>Fungi</taxon>
        <taxon>Dikarya</taxon>
        <taxon>Ascomycota</taxon>
        <taxon>Pezizomycotina</taxon>
        <taxon>Leotiomycetes</taxon>
        <taxon>Helotiales</taxon>
        <taxon>Amorphothecaceae</taxon>
        <taxon>Amorphotheca</taxon>
    </lineage>
</organism>
<evidence type="ECO:0000313" key="13">
    <source>
        <dbReference type="Proteomes" id="UP000241818"/>
    </source>
</evidence>
<dbReference type="GeneID" id="36577306"/>
<dbReference type="Gene3D" id="1.20.1510.10">
    <property type="entry name" value="Cation efflux protein transmembrane domain"/>
    <property type="match status" value="1"/>
</dbReference>
<evidence type="ECO:0000259" key="10">
    <source>
        <dbReference type="Pfam" id="PF01545"/>
    </source>
</evidence>
<evidence type="ECO:0000256" key="6">
    <source>
        <dbReference type="ARBA" id="ARBA00022989"/>
    </source>
</evidence>
<dbReference type="AlphaFoldDB" id="A0A2T3B1B1"/>
<keyword evidence="13" id="KW-1185">Reference proteome</keyword>
<protein>
    <recommendedName>
        <fullName evidence="14">Cation efflux protein</fullName>
    </recommendedName>
</protein>
<dbReference type="InterPro" id="IPR027469">
    <property type="entry name" value="Cation_efflux_TMD_sf"/>
</dbReference>
<dbReference type="InterPro" id="IPR058533">
    <property type="entry name" value="Cation_efflux_TM"/>
</dbReference>
<keyword evidence="7 9" id="KW-0472">Membrane</keyword>
<dbReference type="OrthoDB" id="9944568at2759"/>
<dbReference type="GO" id="GO:0016020">
    <property type="term" value="C:membrane"/>
    <property type="evidence" value="ECO:0007669"/>
    <property type="project" value="UniProtKB-SubCell"/>
</dbReference>
<feature type="compositionally biased region" description="Polar residues" evidence="8">
    <location>
        <begin position="172"/>
        <end position="182"/>
    </location>
</feature>
<dbReference type="Proteomes" id="UP000241818">
    <property type="component" value="Unassembled WGS sequence"/>
</dbReference>
<evidence type="ECO:0000256" key="8">
    <source>
        <dbReference type="SAM" id="MobiDB-lite"/>
    </source>
</evidence>
<dbReference type="GO" id="GO:0005385">
    <property type="term" value="F:zinc ion transmembrane transporter activity"/>
    <property type="evidence" value="ECO:0007669"/>
    <property type="project" value="TreeGrafter"/>
</dbReference>
<keyword evidence="5" id="KW-0862">Zinc</keyword>
<evidence type="ECO:0000256" key="5">
    <source>
        <dbReference type="ARBA" id="ARBA00022833"/>
    </source>
</evidence>
<evidence type="ECO:0000256" key="9">
    <source>
        <dbReference type="SAM" id="Phobius"/>
    </source>
</evidence>
<dbReference type="NCBIfam" id="TIGR01297">
    <property type="entry name" value="CDF"/>
    <property type="match status" value="1"/>
</dbReference>
<evidence type="ECO:0008006" key="14">
    <source>
        <dbReference type="Google" id="ProtNLM"/>
    </source>
</evidence>
<keyword evidence="4 9" id="KW-0812">Transmembrane</keyword>
<feature type="transmembrane region" description="Helical" evidence="9">
    <location>
        <begin position="76"/>
        <end position="98"/>
    </location>
</feature>
<dbReference type="SUPFAM" id="SSF161111">
    <property type="entry name" value="Cation efflux protein transmembrane domain-like"/>
    <property type="match status" value="1"/>
</dbReference>
<evidence type="ECO:0000256" key="7">
    <source>
        <dbReference type="ARBA" id="ARBA00023136"/>
    </source>
</evidence>
<feature type="domain" description="Cation efflux protein transmembrane" evidence="10">
    <location>
        <begin position="11"/>
        <end position="315"/>
    </location>
</feature>
<evidence type="ECO:0000256" key="4">
    <source>
        <dbReference type="ARBA" id="ARBA00022692"/>
    </source>
</evidence>
<sequence>MAWSKSHRISVMLAIDTAFFLLELGVGMFVGSLALMADAFHMLNDIISLVVGLWAVKAAARPRSDKYSFGWLRAEILGAFFNAVFLIALCLSIILEAITRLLDPPEISNSKLILIVGSLGLASNLAGFFVLGGHSHGDAEHDHPVDDISTVEEGHGTGTTHTVAAAGHPDQPATNARSQIQNSSSSKSETHSSLHRRRSSQSGGLVDLSMYPASFRQGIIVASKHTAVGARATTAIDHSEQDDVTEEPSEISPPCEKSKLLLYSEVPPHSKPARKASVETDMGTSAMILHVVGDALGNVGVIASALIIWPTPAKILLQGAPNHLDINDIKDRIPGVVNCHHVHLWQLNETQPIASLHLQLDFLIEQGGVAERYMILAKAVRECLHGHGIHSATVQPEFCLNDQHDHAARAHPPASPDGSRSPRKSSPLDEDACLIRCIDDCKERSCL</sequence>
<dbReference type="GO" id="GO:0006882">
    <property type="term" value="P:intracellular zinc ion homeostasis"/>
    <property type="evidence" value="ECO:0007669"/>
    <property type="project" value="TreeGrafter"/>
</dbReference>
<accession>A0A2T3B1B1</accession>
<proteinExistence type="inferred from homology"/>
<keyword evidence="6 9" id="KW-1133">Transmembrane helix</keyword>
<evidence type="ECO:0000313" key="12">
    <source>
        <dbReference type="EMBL" id="PSS18346.1"/>
    </source>
</evidence>
<dbReference type="EMBL" id="KZ679011">
    <property type="protein sequence ID" value="PSS18346.1"/>
    <property type="molecule type" value="Genomic_DNA"/>
</dbReference>
<dbReference type="STRING" id="857342.A0A2T3B1B1"/>
<feature type="compositionally biased region" description="Low complexity" evidence="8">
    <location>
        <begin position="158"/>
        <end position="168"/>
    </location>
</feature>
<feature type="transmembrane region" description="Helical" evidence="9">
    <location>
        <begin position="39"/>
        <end position="56"/>
    </location>
</feature>
<evidence type="ECO:0000256" key="2">
    <source>
        <dbReference type="ARBA" id="ARBA00008873"/>
    </source>
</evidence>
<comment type="similarity">
    <text evidence="2">Belongs to the cation diffusion facilitator (CDF) transporter (TC 2.A.4) family. SLC30A subfamily.</text>
</comment>
<dbReference type="InterPro" id="IPR002524">
    <property type="entry name" value="Cation_efflux"/>
</dbReference>
<dbReference type="FunCoup" id="A0A2T3B1B1">
    <property type="interactions" value="267"/>
</dbReference>
<dbReference type="Pfam" id="PF16916">
    <property type="entry name" value="ZT_dimer"/>
    <property type="match status" value="1"/>
</dbReference>
<reference evidence="12 13" key="1">
    <citation type="journal article" date="2018" name="New Phytol.">
        <title>Comparative genomics and transcriptomics depict ericoid mycorrhizal fungi as versatile saprotrophs and plant mutualists.</title>
        <authorList>
            <person name="Martino E."/>
            <person name="Morin E."/>
            <person name="Grelet G.A."/>
            <person name="Kuo A."/>
            <person name="Kohler A."/>
            <person name="Daghino S."/>
            <person name="Barry K.W."/>
            <person name="Cichocki N."/>
            <person name="Clum A."/>
            <person name="Dockter R.B."/>
            <person name="Hainaut M."/>
            <person name="Kuo R.C."/>
            <person name="LaButti K."/>
            <person name="Lindahl B.D."/>
            <person name="Lindquist E.A."/>
            <person name="Lipzen A."/>
            <person name="Khouja H.R."/>
            <person name="Magnuson J."/>
            <person name="Murat C."/>
            <person name="Ohm R.A."/>
            <person name="Singer S.W."/>
            <person name="Spatafora J.W."/>
            <person name="Wang M."/>
            <person name="Veneault-Fourrey C."/>
            <person name="Henrissat B."/>
            <person name="Grigoriev I.V."/>
            <person name="Martin F.M."/>
            <person name="Perotto S."/>
        </authorList>
    </citation>
    <scope>NUCLEOTIDE SEQUENCE [LARGE SCALE GENOMIC DNA]</scope>
    <source>
        <strain evidence="12 13">ATCC 22711</strain>
    </source>
</reference>
<evidence type="ECO:0000259" key="11">
    <source>
        <dbReference type="Pfam" id="PF16916"/>
    </source>
</evidence>